<organism evidence="1 2">
    <name type="scientific">Phytophthora nicotianae CJ01A1</name>
    <dbReference type="NCBI Taxonomy" id="1317063"/>
    <lineage>
        <taxon>Eukaryota</taxon>
        <taxon>Sar</taxon>
        <taxon>Stramenopiles</taxon>
        <taxon>Oomycota</taxon>
        <taxon>Peronosporomycetes</taxon>
        <taxon>Peronosporales</taxon>
        <taxon>Peronosporaceae</taxon>
        <taxon>Phytophthora</taxon>
    </lineage>
</organism>
<proteinExistence type="predicted"/>
<gene>
    <name evidence="1" type="ORF">F441_09757</name>
</gene>
<dbReference type="Proteomes" id="UP000018958">
    <property type="component" value="Unassembled WGS sequence"/>
</dbReference>
<evidence type="ECO:0000313" key="1">
    <source>
        <dbReference type="EMBL" id="ETP15473.1"/>
    </source>
</evidence>
<accession>W2WZ78</accession>
<evidence type="ECO:0000313" key="2">
    <source>
        <dbReference type="Proteomes" id="UP000018958"/>
    </source>
</evidence>
<name>W2WZ78_PHYNI</name>
<dbReference type="AlphaFoldDB" id="W2WZ78"/>
<comment type="caution">
    <text evidence="1">The sequence shown here is derived from an EMBL/GenBank/DDBJ whole genome shotgun (WGS) entry which is preliminary data.</text>
</comment>
<protein>
    <submittedName>
        <fullName evidence="1">Uncharacterized protein</fullName>
    </submittedName>
</protein>
<dbReference type="EMBL" id="ANIX01001965">
    <property type="protein sequence ID" value="ETP15473.1"/>
    <property type="molecule type" value="Genomic_DNA"/>
</dbReference>
<sequence>MGESELAVLALEEISLGKESTMSSAVGAPMALSVADMSFMSEIDTFDEAKEVLAFDGCSDASLPDDKVPAVEARKLAVVGGGKLALGS</sequence>
<reference evidence="1 2" key="1">
    <citation type="submission" date="2013-11" db="EMBL/GenBank/DDBJ databases">
        <title>The Genome Sequence of Phytophthora parasitica CJ01A1.</title>
        <authorList>
            <consortium name="The Broad Institute Genomics Platform"/>
            <person name="Russ C."/>
            <person name="Tyler B."/>
            <person name="Panabieres F."/>
            <person name="Shan W."/>
            <person name="Tripathy S."/>
            <person name="Grunwald N."/>
            <person name="Machado M."/>
            <person name="Johnson C.S."/>
            <person name="Walker B."/>
            <person name="Young S.K."/>
            <person name="Zeng Q."/>
            <person name="Gargeya S."/>
            <person name="Fitzgerald M."/>
            <person name="Haas B."/>
            <person name="Abouelleil A."/>
            <person name="Allen A.W."/>
            <person name="Alvarado L."/>
            <person name="Arachchi H.M."/>
            <person name="Berlin A.M."/>
            <person name="Chapman S.B."/>
            <person name="Gainer-Dewar J."/>
            <person name="Goldberg J."/>
            <person name="Griggs A."/>
            <person name="Gujja S."/>
            <person name="Hansen M."/>
            <person name="Howarth C."/>
            <person name="Imamovic A."/>
            <person name="Ireland A."/>
            <person name="Larimer J."/>
            <person name="McCowan C."/>
            <person name="Murphy C."/>
            <person name="Pearson M."/>
            <person name="Poon T.W."/>
            <person name="Priest M."/>
            <person name="Roberts A."/>
            <person name="Saif S."/>
            <person name="Shea T."/>
            <person name="Sisk P."/>
            <person name="Sykes S."/>
            <person name="Wortman J."/>
            <person name="Nusbaum C."/>
            <person name="Birren B."/>
        </authorList>
    </citation>
    <scope>NUCLEOTIDE SEQUENCE [LARGE SCALE GENOMIC DNA]</scope>
    <source>
        <strain evidence="1 2">CJ01A1</strain>
    </source>
</reference>